<dbReference type="GO" id="GO:0030001">
    <property type="term" value="P:metal ion transport"/>
    <property type="evidence" value="ECO:0007669"/>
    <property type="project" value="InterPro"/>
</dbReference>
<keyword evidence="5" id="KW-1185">Reference proteome</keyword>
<dbReference type="InterPro" id="IPR006127">
    <property type="entry name" value="ZnuA-like"/>
</dbReference>
<reference evidence="4 5" key="1">
    <citation type="submission" date="2016-10" db="EMBL/GenBank/DDBJ databases">
        <authorList>
            <person name="de Groot N.N."/>
        </authorList>
    </citation>
    <scope>NUCLEOTIDE SEQUENCE [LARGE SCALE GENOMIC DNA]</scope>
    <source>
        <strain evidence="4 5">CGMCC 1.9156</strain>
    </source>
</reference>
<protein>
    <submittedName>
        <fullName evidence="4">Zinc transport system substrate-binding protein</fullName>
    </submittedName>
</protein>
<dbReference type="PROSITE" id="PS51257">
    <property type="entry name" value="PROKAR_LIPOPROTEIN"/>
    <property type="match status" value="1"/>
</dbReference>
<evidence type="ECO:0000256" key="2">
    <source>
        <dbReference type="ARBA" id="ARBA00022448"/>
    </source>
</evidence>
<accession>A0A1I2CJP0</accession>
<dbReference type="Gene3D" id="3.40.50.1980">
    <property type="entry name" value="Nitrogenase molybdenum iron protein domain"/>
    <property type="match status" value="2"/>
</dbReference>
<dbReference type="PANTHER" id="PTHR42953:SF3">
    <property type="entry name" value="HIGH-AFFINITY ZINC UPTAKE SYSTEM PROTEIN ZNUA"/>
    <property type="match status" value="1"/>
</dbReference>
<dbReference type="GO" id="GO:0046872">
    <property type="term" value="F:metal ion binding"/>
    <property type="evidence" value="ECO:0007669"/>
    <property type="project" value="InterPro"/>
</dbReference>
<evidence type="ECO:0000256" key="3">
    <source>
        <dbReference type="ARBA" id="ARBA00022729"/>
    </source>
</evidence>
<dbReference type="AlphaFoldDB" id="A0A1I2CJP0"/>
<proteinExistence type="inferred from homology"/>
<dbReference type="SUPFAM" id="SSF53807">
    <property type="entry name" value="Helical backbone' metal receptor"/>
    <property type="match status" value="1"/>
</dbReference>
<organism evidence="4 5">
    <name type="scientific">Sunxiuqinia elliptica</name>
    <dbReference type="NCBI Taxonomy" id="655355"/>
    <lineage>
        <taxon>Bacteria</taxon>
        <taxon>Pseudomonadati</taxon>
        <taxon>Bacteroidota</taxon>
        <taxon>Bacteroidia</taxon>
        <taxon>Marinilabiliales</taxon>
        <taxon>Prolixibacteraceae</taxon>
        <taxon>Sunxiuqinia</taxon>
    </lineage>
</organism>
<dbReference type="Proteomes" id="UP000198964">
    <property type="component" value="Unassembled WGS sequence"/>
</dbReference>
<evidence type="ECO:0000313" key="5">
    <source>
        <dbReference type="Proteomes" id="UP000198964"/>
    </source>
</evidence>
<name>A0A1I2CJP0_9BACT</name>
<keyword evidence="3" id="KW-0732">Signal</keyword>
<dbReference type="RefSeq" id="WP_093918462.1">
    <property type="nucleotide sequence ID" value="NZ_FONW01000001.1"/>
</dbReference>
<gene>
    <name evidence="4" type="ORF">SAMN05216283_101753</name>
</gene>
<comment type="similarity">
    <text evidence="1">Belongs to the bacterial solute-binding protein 9 family.</text>
</comment>
<dbReference type="InterPro" id="IPR050492">
    <property type="entry name" value="Bact_metal-bind_prot9"/>
</dbReference>
<evidence type="ECO:0000313" key="4">
    <source>
        <dbReference type="EMBL" id="SFE68526.1"/>
    </source>
</evidence>
<evidence type="ECO:0000256" key="1">
    <source>
        <dbReference type="ARBA" id="ARBA00011028"/>
    </source>
</evidence>
<dbReference type="Pfam" id="PF01297">
    <property type="entry name" value="ZnuA"/>
    <property type="match status" value="1"/>
</dbReference>
<dbReference type="PANTHER" id="PTHR42953">
    <property type="entry name" value="HIGH-AFFINITY ZINC UPTAKE SYSTEM PROTEIN ZNUA-RELATED"/>
    <property type="match status" value="1"/>
</dbReference>
<dbReference type="STRING" id="655355.SAMN05216283_101753"/>
<dbReference type="EMBL" id="FONW01000001">
    <property type="protein sequence ID" value="SFE68526.1"/>
    <property type="molecule type" value="Genomic_DNA"/>
</dbReference>
<sequence>MKQLFVLVFILAVACTAQKTSEKDLVTVSILPQKYIVEKIAGDLVDVQVLVPPGASPSTYSLVPSQMKDLSRSKVWLRIGKIGFEDAWHEKIEQGNPDLKVFDTSRMAEWIAAEEEVHGDHVHLHGIDPHIWMSPEEVEQIAELTYQALADLYPDKSAAFNANFEAFRSEIDVLDEDLIRQFDGLENRKFIIFHPALTYLARDYGLEQVSLEIDGKEPSAKHMSQLVKTAKDEGIRVVFIQKEFDQENARQLAEELDGEVVQIDPLNENWEEQIREIADKLVEAAN</sequence>
<keyword evidence="2" id="KW-0813">Transport</keyword>